<dbReference type="SUPFAM" id="SSF53850">
    <property type="entry name" value="Periplasmic binding protein-like II"/>
    <property type="match status" value="1"/>
</dbReference>
<dbReference type="PANTHER" id="PTHR43649">
    <property type="entry name" value="ARABINOSE-BINDING PROTEIN-RELATED"/>
    <property type="match status" value="1"/>
</dbReference>
<comment type="subunit">
    <text evidence="3">The complex is composed of two ATP-binding proteins (UgpC), two transmembrane proteins (UgpA and UgpE) and a solute-binding protein (UgpB).</text>
</comment>
<evidence type="ECO:0000256" key="2">
    <source>
        <dbReference type="ARBA" id="ARBA00008520"/>
    </source>
</evidence>
<evidence type="ECO:0000256" key="5">
    <source>
        <dbReference type="ARBA" id="ARBA00022448"/>
    </source>
</evidence>
<evidence type="ECO:0000256" key="1">
    <source>
        <dbReference type="ARBA" id="ARBA00004418"/>
    </source>
</evidence>
<dbReference type="GO" id="GO:0042597">
    <property type="term" value="C:periplasmic space"/>
    <property type="evidence" value="ECO:0007669"/>
    <property type="project" value="UniProtKB-SubCell"/>
</dbReference>
<dbReference type="EMBL" id="SNAA01000004">
    <property type="protein sequence ID" value="TDL81492.1"/>
    <property type="molecule type" value="Genomic_DNA"/>
</dbReference>
<comment type="subcellular location">
    <subcellularLocation>
        <location evidence="1">Periplasm</location>
    </subcellularLocation>
</comment>
<organism evidence="8 9">
    <name type="scientific">Palleronia sediminis</name>
    <dbReference type="NCBI Taxonomy" id="2547833"/>
    <lineage>
        <taxon>Bacteria</taxon>
        <taxon>Pseudomonadati</taxon>
        <taxon>Pseudomonadota</taxon>
        <taxon>Alphaproteobacteria</taxon>
        <taxon>Rhodobacterales</taxon>
        <taxon>Roseobacteraceae</taxon>
        <taxon>Palleronia</taxon>
    </lineage>
</organism>
<reference evidence="8 9" key="1">
    <citation type="submission" date="2019-03" db="EMBL/GenBank/DDBJ databases">
        <title>Primorskyibacter sp. SS33 isolated from sediments.</title>
        <authorList>
            <person name="Xunke S."/>
        </authorList>
    </citation>
    <scope>NUCLEOTIDE SEQUENCE [LARGE SCALE GENOMIC DNA]</scope>
    <source>
        <strain evidence="8 9">SS33</strain>
    </source>
</reference>
<accession>A0A4R6AEL2</accession>
<sequence>MRGPTDAASCNLRRSASMPNPARPLVAIGTALIALPALAQDGPLTVAMHYTQDQAAPLIACLDAYDADGVTASYQQISYGDYLQTVLTGRLAGQSPDIYNVYSIWAAQMVDNGVLAEPPEALAQFVRDGYGAATVDAATIDGTLWGVPSEVSVYMLVSNMALLREAGIETPPTTWDGLREAAAAVTARNDQGRIETAGFAFAESSSGAGVVHPFYALVFSQGGDVYSDDYTEAMLDTPEAQEALSRMAGLVEDDITDLSIDAYDFPAGGIGMMIMANWYESAIRDGFGDRFDEDVAVSQIPMGDDWRTLQYAFFMGVDSQSDRQEEAWVLVRHLNAPRDGGLSCMGEMLDGLGALTANAADLAAQEAPDAFTRPFVEALENDRAIGQPNVMQAAEIEGMMARTFETVIAGDAEPGPALQDLDTEVEDILFEFY</sequence>
<dbReference type="Gene3D" id="3.40.190.10">
    <property type="entry name" value="Periplasmic binding protein-like II"/>
    <property type="match status" value="2"/>
</dbReference>
<name>A0A4R6AEL2_9RHOB</name>
<proteinExistence type="inferred from homology"/>
<dbReference type="InterPro" id="IPR006059">
    <property type="entry name" value="SBP"/>
</dbReference>
<comment type="function">
    <text evidence="7">Part of the ABC transporter complex UgpBAEC involved in sn-glycerol-3-phosphate (G3P) import. Binds G3P.</text>
</comment>
<evidence type="ECO:0000313" key="9">
    <source>
        <dbReference type="Proteomes" id="UP000295701"/>
    </source>
</evidence>
<dbReference type="Pfam" id="PF01547">
    <property type="entry name" value="SBP_bac_1"/>
    <property type="match status" value="1"/>
</dbReference>
<evidence type="ECO:0000256" key="7">
    <source>
        <dbReference type="ARBA" id="ARBA00034473"/>
    </source>
</evidence>
<keyword evidence="6" id="KW-0732">Signal</keyword>
<evidence type="ECO:0000256" key="6">
    <source>
        <dbReference type="ARBA" id="ARBA00022729"/>
    </source>
</evidence>
<dbReference type="InterPro" id="IPR050490">
    <property type="entry name" value="Bact_solute-bd_prot1"/>
</dbReference>
<comment type="similarity">
    <text evidence="2">Belongs to the bacterial solute-binding protein 1 family.</text>
</comment>
<dbReference type="Proteomes" id="UP000295701">
    <property type="component" value="Unassembled WGS sequence"/>
</dbReference>
<protein>
    <recommendedName>
        <fullName evidence="4">sn-glycerol-3-phosphate-binding periplasmic protein UgpB</fullName>
    </recommendedName>
</protein>
<gene>
    <name evidence="8" type="ORF">E2L08_05060</name>
</gene>
<evidence type="ECO:0000313" key="8">
    <source>
        <dbReference type="EMBL" id="TDL81492.1"/>
    </source>
</evidence>
<keyword evidence="5" id="KW-0813">Transport</keyword>
<comment type="caution">
    <text evidence="8">The sequence shown here is derived from an EMBL/GenBank/DDBJ whole genome shotgun (WGS) entry which is preliminary data.</text>
</comment>
<evidence type="ECO:0000256" key="4">
    <source>
        <dbReference type="ARBA" id="ARBA00017470"/>
    </source>
</evidence>
<keyword evidence="9" id="KW-1185">Reference proteome</keyword>
<dbReference type="AlphaFoldDB" id="A0A4R6AEL2"/>
<evidence type="ECO:0000256" key="3">
    <source>
        <dbReference type="ARBA" id="ARBA00011557"/>
    </source>
</evidence>
<dbReference type="OrthoDB" id="9811951at2"/>
<dbReference type="PANTHER" id="PTHR43649:SF31">
    <property type="entry name" value="SN-GLYCEROL-3-PHOSPHATE-BINDING PERIPLASMIC PROTEIN UGPB"/>
    <property type="match status" value="1"/>
</dbReference>